<sequence length="203" mass="22245">MKRPARRTRSCEKKKKKTEEKDGPPSPKYAVTGFSVGRGQLRKRSRPLGDRATSPCLCGGRKEYGGGDDGTGDTGEVRGRGGGKRPGNRHRRSAVARFAIPGRSMKSLRRCYAAPCYCCEWDGLLPCGLLPPPHLFLYVRAKAALIGGSSRLLDAPFPQPTYTSPVAGHTGVPAQSMSEEGSGQPQPVMVRWFPERRRRHRGQ</sequence>
<reference evidence="2" key="2">
    <citation type="submission" date="2021-09" db="EMBL/GenBank/DDBJ databases">
        <authorList>
            <person name="Jia N."/>
            <person name="Wang J."/>
            <person name="Shi W."/>
            <person name="Du L."/>
            <person name="Sun Y."/>
            <person name="Zhan W."/>
            <person name="Jiang J."/>
            <person name="Wang Q."/>
            <person name="Zhang B."/>
            <person name="Ji P."/>
            <person name="Sakyi L.B."/>
            <person name="Cui X."/>
            <person name="Yuan T."/>
            <person name="Jiang B."/>
            <person name="Yang W."/>
            <person name="Lam T.T.-Y."/>
            <person name="Chang Q."/>
            <person name="Ding S."/>
            <person name="Wang X."/>
            <person name="Zhu J."/>
            <person name="Ruan X."/>
            <person name="Zhao L."/>
            <person name="Wei J."/>
            <person name="Que T."/>
            <person name="Du C."/>
            <person name="Cheng J."/>
            <person name="Dai P."/>
            <person name="Han X."/>
            <person name="Huang E."/>
            <person name="Gao Y."/>
            <person name="Liu J."/>
            <person name="Shao H."/>
            <person name="Ye R."/>
            <person name="Li L."/>
            <person name="Wei W."/>
            <person name="Wang X."/>
            <person name="Wang C."/>
            <person name="Huo Q."/>
            <person name="Li W."/>
            <person name="Guo W."/>
            <person name="Chen H."/>
            <person name="Chen S."/>
            <person name="Zhou L."/>
            <person name="Zhou L."/>
            <person name="Ni X."/>
            <person name="Tian J."/>
            <person name="Zhou Y."/>
            <person name="Sheng Y."/>
            <person name="Liu T."/>
            <person name="Pan Y."/>
            <person name="Xia L."/>
            <person name="Li J."/>
            <person name="Zhao F."/>
            <person name="Cao W."/>
        </authorList>
    </citation>
    <scope>NUCLEOTIDE SEQUENCE</scope>
    <source>
        <strain evidence="2">Rmic-2018</strain>
        <tissue evidence="2">Larvae</tissue>
    </source>
</reference>
<comment type="caution">
    <text evidence="2">The sequence shown here is derived from an EMBL/GenBank/DDBJ whole genome shotgun (WGS) entry which is preliminary data.</text>
</comment>
<evidence type="ECO:0000256" key="1">
    <source>
        <dbReference type="SAM" id="MobiDB-lite"/>
    </source>
</evidence>
<organism evidence="2 3">
    <name type="scientific">Rhipicephalus microplus</name>
    <name type="common">Cattle tick</name>
    <name type="synonym">Boophilus microplus</name>
    <dbReference type="NCBI Taxonomy" id="6941"/>
    <lineage>
        <taxon>Eukaryota</taxon>
        <taxon>Metazoa</taxon>
        <taxon>Ecdysozoa</taxon>
        <taxon>Arthropoda</taxon>
        <taxon>Chelicerata</taxon>
        <taxon>Arachnida</taxon>
        <taxon>Acari</taxon>
        <taxon>Parasitiformes</taxon>
        <taxon>Ixodida</taxon>
        <taxon>Ixodoidea</taxon>
        <taxon>Ixodidae</taxon>
        <taxon>Rhipicephalinae</taxon>
        <taxon>Rhipicephalus</taxon>
        <taxon>Boophilus</taxon>
    </lineage>
</organism>
<feature type="region of interest" description="Disordered" evidence="1">
    <location>
        <begin position="1"/>
        <end position="54"/>
    </location>
</feature>
<feature type="region of interest" description="Disordered" evidence="1">
    <location>
        <begin position="67"/>
        <end position="91"/>
    </location>
</feature>
<dbReference type="EMBL" id="JABSTU010000003">
    <property type="protein sequence ID" value="KAH8036128.1"/>
    <property type="molecule type" value="Genomic_DNA"/>
</dbReference>
<feature type="region of interest" description="Disordered" evidence="1">
    <location>
        <begin position="167"/>
        <end position="203"/>
    </location>
</feature>
<dbReference type="AlphaFoldDB" id="A0A9J6EQ03"/>
<dbReference type="Proteomes" id="UP000821866">
    <property type="component" value="Chromosome 11"/>
</dbReference>
<reference evidence="2" key="1">
    <citation type="journal article" date="2020" name="Cell">
        <title>Large-Scale Comparative Analyses of Tick Genomes Elucidate Their Genetic Diversity and Vector Capacities.</title>
        <authorList>
            <consortium name="Tick Genome and Microbiome Consortium (TIGMIC)"/>
            <person name="Jia N."/>
            <person name="Wang J."/>
            <person name="Shi W."/>
            <person name="Du L."/>
            <person name="Sun Y."/>
            <person name="Zhan W."/>
            <person name="Jiang J.F."/>
            <person name="Wang Q."/>
            <person name="Zhang B."/>
            <person name="Ji P."/>
            <person name="Bell-Sakyi L."/>
            <person name="Cui X.M."/>
            <person name="Yuan T.T."/>
            <person name="Jiang B.G."/>
            <person name="Yang W.F."/>
            <person name="Lam T.T."/>
            <person name="Chang Q.C."/>
            <person name="Ding S.J."/>
            <person name="Wang X.J."/>
            <person name="Zhu J.G."/>
            <person name="Ruan X.D."/>
            <person name="Zhao L."/>
            <person name="Wei J.T."/>
            <person name="Ye R.Z."/>
            <person name="Que T.C."/>
            <person name="Du C.H."/>
            <person name="Zhou Y.H."/>
            <person name="Cheng J.X."/>
            <person name="Dai P.F."/>
            <person name="Guo W.B."/>
            <person name="Han X.H."/>
            <person name="Huang E.J."/>
            <person name="Li L.F."/>
            <person name="Wei W."/>
            <person name="Gao Y.C."/>
            <person name="Liu J.Z."/>
            <person name="Shao H.Z."/>
            <person name="Wang X."/>
            <person name="Wang C.C."/>
            <person name="Yang T.C."/>
            <person name="Huo Q.B."/>
            <person name="Li W."/>
            <person name="Chen H.Y."/>
            <person name="Chen S.E."/>
            <person name="Zhou L.G."/>
            <person name="Ni X.B."/>
            <person name="Tian J.H."/>
            <person name="Sheng Y."/>
            <person name="Liu T."/>
            <person name="Pan Y.S."/>
            <person name="Xia L.Y."/>
            <person name="Li J."/>
            <person name="Zhao F."/>
            <person name="Cao W.C."/>
        </authorList>
    </citation>
    <scope>NUCLEOTIDE SEQUENCE</scope>
    <source>
        <strain evidence="2">Rmic-2018</strain>
    </source>
</reference>
<keyword evidence="3" id="KW-1185">Reference proteome</keyword>
<evidence type="ECO:0000313" key="3">
    <source>
        <dbReference type="Proteomes" id="UP000821866"/>
    </source>
</evidence>
<feature type="compositionally biased region" description="Polar residues" evidence="1">
    <location>
        <begin position="173"/>
        <end position="185"/>
    </location>
</feature>
<gene>
    <name evidence="2" type="ORF">HPB51_017939</name>
</gene>
<name>A0A9J6EQ03_RHIMP</name>
<evidence type="ECO:0000313" key="2">
    <source>
        <dbReference type="EMBL" id="KAH8036128.1"/>
    </source>
</evidence>
<proteinExistence type="predicted"/>
<feature type="compositionally biased region" description="Basic residues" evidence="1">
    <location>
        <begin position="81"/>
        <end position="91"/>
    </location>
</feature>
<accession>A0A9J6EQ03</accession>
<feature type="compositionally biased region" description="Basic residues" evidence="1">
    <location>
        <begin position="1"/>
        <end position="16"/>
    </location>
</feature>
<protein>
    <submittedName>
        <fullName evidence="2">Uncharacterized protein</fullName>
    </submittedName>
</protein>